<organism evidence="1 2">
    <name type="scientific">Limnobacter thiooxidans</name>
    <dbReference type="NCBI Taxonomy" id="131080"/>
    <lineage>
        <taxon>Bacteria</taxon>
        <taxon>Pseudomonadati</taxon>
        <taxon>Pseudomonadota</taxon>
        <taxon>Betaproteobacteria</taxon>
        <taxon>Burkholderiales</taxon>
        <taxon>Burkholderiaceae</taxon>
        <taxon>Limnobacter</taxon>
    </lineage>
</organism>
<evidence type="ECO:0000313" key="2">
    <source>
        <dbReference type="Proteomes" id="UP001329151"/>
    </source>
</evidence>
<dbReference type="AlphaFoldDB" id="A0AA86JM42"/>
<reference evidence="1 2" key="1">
    <citation type="submission" date="2023-10" db="EMBL/GenBank/DDBJ databases">
        <title>Complete Genome Sequence of Limnobacter thiooxidans CS-K2T, Isolated from freshwater lake sediments in Bavaria, Germany.</title>
        <authorList>
            <person name="Naruki M."/>
            <person name="Watanabe A."/>
            <person name="Warashina T."/>
            <person name="Morita T."/>
            <person name="Arakawa K."/>
        </authorList>
    </citation>
    <scope>NUCLEOTIDE SEQUENCE [LARGE SCALE GENOMIC DNA]</scope>
    <source>
        <strain evidence="1 2">CS-K2</strain>
    </source>
</reference>
<accession>A0AA86JM42</accession>
<evidence type="ECO:0008006" key="3">
    <source>
        <dbReference type="Google" id="ProtNLM"/>
    </source>
</evidence>
<keyword evidence="2" id="KW-1185">Reference proteome</keyword>
<proteinExistence type="predicted"/>
<dbReference type="NCBIfam" id="NF045536">
    <property type="entry name" value="phasin_PhaP6"/>
    <property type="match status" value="1"/>
</dbReference>
<sequence length="145" mass="15787">MIVSLLCYCRFMKSSYPALSTRLSKQALELSIAAPQVVAQRVTRMALAGANPSARDQKEFKQMSDEKVTAFYESWTAIWAQMYKSQFAIAQTMMSAMTTAMVAGKQPSAASTLSALSRETSKVLSAGIAPVHRKAVSNAKRLSRG</sequence>
<dbReference type="Proteomes" id="UP001329151">
    <property type="component" value="Chromosome"/>
</dbReference>
<protein>
    <recommendedName>
        <fullName evidence="3">Phasin domain-containing protein</fullName>
    </recommendedName>
</protein>
<dbReference type="KEGG" id="lto:RGQ30_27180"/>
<name>A0AA86JM42_9BURK</name>
<dbReference type="InterPro" id="IPR053785">
    <property type="entry name" value="PhaP6-like"/>
</dbReference>
<dbReference type="EMBL" id="AP028947">
    <property type="protein sequence ID" value="BET27217.1"/>
    <property type="molecule type" value="Genomic_DNA"/>
</dbReference>
<evidence type="ECO:0000313" key="1">
    <source>
        <dbReference type="EMBL" id="BET27217.1"/>
    </source>
</evidence>
<gene>
    <name evidence="1" type="ORF">RGQ30_27180</name>
</gene>